<keyword evidence="1" id="KW-1133">Transmembrane helix</keyword>
<gene>
    <name evidence="3" type="ORF">UAU_01846</name>
</gene>
<feature type="transmembrane region" description="Helical" evidence="1">
    <location>
        <begin position="235"/>
        <end position="254"/>
    </location>
</feature>
<dbReference type="EMBL" id="AJAQ01000014">
    <property type="protein sequence ID" value="EOH94924.1"/>
    <property type="molecule type" value="Genomic_DNA"/>
</dbReference>
<keyword evidence="1" id="KW-0472">Membrane</keyword>
<comment type="caution">
    <text evidence="3">The sequence shown here is derived from an EMBL/GenBank/DDBJ whole genome shotgun (WGS) entry which is preliminary data.</text>
</comment>
<organism evidence="3 4">
    <name type="scientific">Enterococcus pallens ATCC BAA-351</name>
    <dbReference type="NCBI Taxonomy" id="1158607"/>
    <lineage>
        <taxon>Bacteria</taxon>
        <taxon>Bacillati</taxon>
        <taxon>Bacillota</taxon>
        <taxon>Bacilli</taxon>
        <taxon>Lactobacillales</taxon>
        <taxon>Enterococcaceae</taxon>
        <taxon>Enterococcus</taxon>
    </lineage>
</organism>
<reference evidence="3 4" key="1">
    <citation type="submission" date="2013-02" db="EMBL/GenBank/DDBJ databases">
        <title>The Genome Sequence of Enterococcus pallens BAA-351.</title>
        <authorList>
            <consortium name="The Broad Institute Genome Sequencing Platform"/>
            <consortium name="The Broad Institute Genome Sequencing Center for Infectious Disease"/>
            <person name="Earl A.M."/>
            <person name="Gilmore M.S."/>
            <person name="Lebreton F."/>
            <person name="Walker B."/>
            <person name="Young S.K."/>
            <person name="Zeng Q."/>
            <person name="Gargeya S."/>
            <person name="Fitzgerald M."/>
            <person name="Haas B."/>
            <person name="Abouelleil A."/>
            <person name="Alvarado L."/>
            <person name="Arachchi H.M."/>
            <person name="Berlin A.M."/>
            <person name="Chapman S.B."/>
            <person name="Dewar J."/>
            <person name="Goldberg J."/>
            <person name="Griggs A."/>
            <person name="Gujja S."/>
            <person name="Hansen M."/>
            <person name="Howarth C."/>
            <person name="Imamovic A."/>
            <person name="Larimer J."/>
            <person name="McCowan C."/>
            <person name="Murphy C."/>
            <person name="Neiman D."/>
            <person name="Pearson M."/>
            <person name="Priest M."/>
            <person name="Roberts A."/>
            <person name="Saif S."/>
            <person name="Shea T."/>
            <person name="Sisk P."/>
            <person name="Sykes S."/>
            <person name="Wortman J."/>
            <person name="Nusbaum C."/>
            <person name="Birren B."/>
        </authorList>
    </citation>
    <scope>NUCLEOTIDE SEQUENCE [LARGE SCALE GENOMIC DNA]</scope>
    <source>
        <strain evidence="3 4">ATCC BAA-351</strain>
    </source>
</reference>
<accession>R2T3Y5</accession>
<dbReference type="eggNOG" id="ENOG5033AX4">
    <property type="taxonomic scope" value="Bacteria"/>
</dbReference>
<evidence type="ECO:0000256" key="2">
    <source>
        <dbReference type="SAM" id="SignalP"/>
    </source>
</evidence>
<evidence type="ECO:0000256" key="1">
    <source>
        <dbReference type="SAM" id="Phobius"/>
    </source>
</evidence>
<dbReference type="HOGENOM" id="CLU_1044854_0_0_9"/>
<protein>
    <recommendedName>
        <fullName evidence="5">LPXTG-domain-containing protein cell wall anchor domain</fullName>
    </recommendedName>
</protein>
<dbReference type="STRING" id="160454.RV10_GL004094"/>
<evidence type="ECO:0000313" key="4">
    <source>
        <dbReference type="Proteomes" id="UP000013782"/>
    </source>
</evidence>
<feature type="chain" id="PRO_5038806210" description="LPXTG-domain-containing protein cell wall anchor domain" evidence="2">
    <location>
        <begin position="36"/>
        <end position="266"/>
    </location>
</feature>
<dbReference type="AlphaFoldDB" id="R2T3Y5"/>
<keyword evidence="2" id="KW-0732">Signal</keyword>
<dbReference type="Proteomes" id="UP000013782">
    <property type="component" value="Unassembled WGS sequence"/>
</dbReference>
<name>R2T3Y5_9ENTE</name>
<dbReference type="PATRIC" id="fig|1158607.3.peg.1811"/>
<feature type="signal peptide" evidence="2">
    <location>
        <begin position="1"/>
        <end position="35"/>
    </location>
</feature>
<evidence type="ECO:0008006" key="5">
    <source>
        <dbReference type="Google" id="ProtNLM"/>
    </source>
</evidence>
<sequence length="266" mass="30490">MGKPINYPLAKFQLLIFFFTAFVLCLIVQSSYSYAAVEDFVYVEDQYGERWRPGEMTNTNIFATIIEDTVASPALDGEKLIAPGTSGKYSFTIHNTYEHPIEYTVIGQDQNIDALPLDFKLRVANGPWITQGNDHWNLWSSTFPLSYTRKLESGMSETINLQWQWPFERNRDPDDTDYGEIAETRALIYKLTLNVIVETDEGQGKLADANPNDKKVSGFFSDKKWRAYPQTGESLAKASIVIGFLILFFVFIIWRLRKGQQNENNH</sequence>
<proteinExistence type="predicted"/>
<evidence type="ECO:0000313" key="3">
    <source>
        <dbReference type="EMBL" id="EOH94924.1"/>
    </source>
</evidence>
<keyword evidence="4" id="KW-1185">Reference proteome</keyword>
<keyword evidence="1" id="KW-0812">Transmembrane</keyword>